<dbReference type="AlphaFoldDB" id="A0AAN7LB86"/>
<dbReference type="EMBL" id="JAXQNO010000015">
    <property type="protein sequence ID" value="KAK4783252.1"/>
    <property type="molecule type" value="Genomic_DNA"/>
</dbReference>
<dbReference type="InterPro" id="IPR026854">
    <property type="entry name" value="VPS13_N"/>
</dbReference>
<name>A0AAN7LB86_TRANT</name>
<evidence type="ECO:0000259" key="2">
    <source>
        <dbReference type="Pfam" id="PF12624"/>
    </source>
</evidence>
<keyword evidence="1" id="KW-0813">Transport</keyword>
<sequence length="146" mass="16583">MFEAHVLHLLRQYLGEYGHGLSAEALRISVWKGDVVLKDLKLKAEALNSLKLPLTVKAGFVGKITLKVPWKSLGKKPVIVLIDRVFILAHPASDYQTLKEDRDKLLEAKLQKIEEAESATIECIVSPHNYYIIARGYIFQLFLDIR</sequence>
<proteinExistence type="predicted"/>
<protein>
    <recommendedName>
        <fullName evidence="2">Chorein N-terminal domain-containing protein</fullName>
    </recommendedName>
</protein>
<reference evidence="3 4" key="1">
    <citation type="journal article" date="2023" name="Hortic Res">
        <title>Pangenome of water caltrop reveals structural variations and asymmetric subgenome divergence after allopolyploidization.</title>
        <authorList>
            <person name="Zhang X."/>
            <person name="Chen Y."/>
            <person name="Wang L."/>
            <person name="Yuan Y."/>
            <person name="Fang M."/>
            <person name="Shi L."/>
            <person name="Lu R."/>
            <person name="Comes H.P."/>
            <person name="Ma Y."/>
            <person name="Chen Y."/>
            <person name="Huang G."/>
            <person name="Zhou Y."/>
            <person name="Zheng Z."/>
            <person name="Qiu Y."/>
        </authorList>
    </citation>
    <scope>NUCLEOTIDE SEQUENCE [LARGE SCALE GENOMIC DNA]</scope>
    <source>
        <strain evidence="3">F231</strain>
    </source>
</reference>
<dbReference type="Proteomes" id="UP001346149">
    <property type="component" value="Unassembled WGS sequence"/>
</dbReference>
<accession>A0AAN7LB86</accession>
<evidence type="ECO:0000256" key="1">
    <source>
        <dbReference type="ARBA" id="ARBA00022448"/>
    </source>
</evidence>
<dbReference type="PANTHER" id="PTHR45523">
    <property type="entry name" value="TETRATRICOPEPTIDE REPEAT (TPR)-CONTAINING PROTEIN-RELATED"/>
    <property type="match status" value="1"/>
</dbReference>
<gene>
    <name evidence="3" type="ORF">SAY86_007626</name>
</gene>
<dbReference type="PANTHER" id="PTHR45523:SF2">
    <property type="entry name" value="OS02G0470600 PROTEIN"/>
    <property type="match status" value="1"/>
</dbReference>
<comment type="caution">
    <text evidence="3">The sequence shown here is derived from an EMBL/GenBank/DDBJ whole genome shotgun (WGS) entry which is preliminary data.</text>
</comment>
<dbReference type="Pfam" id="PF12624">
    <property type="entry name" value="VPS13_N"/>
    <property type="match status" value="1"/>
</dbReference>
<evidence type="ECO:0000313" key="4">
    <source>
        <dbReference type="Proteomes" id="UP001346149"/>
    </source>
</evidence>
<feature type="domain" description="Chorein N-terminal" evidence="2">
    <location>
        <begin position="1"/>
        <end position="120"/>
    </location>
</feature>
<organism evidence="3 4">
    <name type="scientific">Trapa natans</name>
    <name type="common">Water chestnut</name>
    <dbReference type="NCBI Taxonomy" id="22666"/>
    <lineage>
        <taxon>Eukaryota</taxon>
        <taxon>Viridiplantae</taxon>
        <taxon>Streptophyta</taxon>
        <taxon>Embryophyta</taxon>
        <taxon>Tracheophyta</taxon>
        <taxon>Spermatophyta</taxon>
        <taxon>Magnoliopsida</taxon>
        <taxon>eudicotyledons</taxon>
        <taxon>Gunneridae</taxon>
        <taxon>Pentapetalae</taxon>
        <taxon>rosids</taxon>
        <taxon>malvids</taxon>
        <taxon>Myrtales</taxon>
        <taxon>Lythraceae</taxon>
        <taxon>Trapa</taxon>
    </lineage>
</organism>
<keyword evidence="4" id="KW-1185">Reference proteome</keyword>
<evidence type="ECO:0000313" key="3">
    <source>
        <dbReference type="EMBL" id="KAK4783252.1"/>
    </source>
</evidence>